<keyword evidence="3" id="KW-1185">Reference proteome</keyword>
<dbReference type="EMBL" id="VZIZ01000001">
    <property type="protein sequence ID" value="KAF0570173.1"/>
    <property type="molecule type" value="Genomic_DNA"/>
</dbReference>
<proteinExistence type="predicted"/>
<accession>A0A6N7C4J9</accession>
<evidence type="ECO:0000313" key="2">
    <source>
        <dbReference type="EMBL" id="KAF0570173.1"/>
    </source>
</evidence>
<name>A0A6N7C4J9_9GAMM</name>
<evidence type="ECO:0000256" key="1">
    <source>
        <dbReference type="SAM" id="Phobius"/>
    </source>
</evidence>
<sequence length="40" mass="4565">MAAVGLNLSLIITISHVYIRIVVYRLSLMSSRYSQMRDGH</sequence>
<feature type="transmembrane region" description="Helical" evidence="1">
    <location>
        <begin position="6"/>
        <end position="27"/>
    </location>
</feature>
<dbReference type="Proteomes" id="UP000471465">
    <property type="component" value="Unassembled WGS sequence"/>
</dbReference>
<reference evidence="2 3" key="1">
    <citation type="submission" date="2019-09" db="EMBL/GenBank/DDBJ databases">
        <title>Draft genome sequence of Psychrobacter nivimaris LAMA 639, in search for biotechnological relevant genes.</title>
        <authorList>
            <person name="Lima A.O.S."/>
            <person name="Staloch B.E.K."/>
            <person name="Freitas R.C."/>
            <person name="Niero H."/>
            <person name="Silva M.A.C."/>
        </authorList>
    </citation>
    <scope>NUCLEOTIDE SEQUENCE [LARGE SCALE GENOMIC DNA]</scope>
    <source>
        <strain evidence="2 3">LAMA 639</strain>
    </source>
</reference>
<keyword evidence="1" id="KW-1133">Transmembrane helix</keyword>
<evidence type="ECO:0000313" key="3">
    <source>
        <dbReference type="Proteomes" id="UP000471465"/>
    </source>
</evidence>
<dbReference type="AlphaFoldDB" id="A0A6N7C4J9"/>
<gene>
    <name evidence="2" type="ORF">FQV37_17</name>
</gene>
<comment type="caution">
    <text evidence="2">The sequence shown here is derived from an EMBL/GenBank/DDBJ whole genome shotgun (WGS) entry which is preliminary data.</text>
</comment>
<keyword evidence="1" id="KW-0812">Transmembrane</keyword>
<organism evidence="2 3">
    <name type="scientific">Psychrobacter nivimaris</name>
    <dbReference type="NCBI Taxonomy" id="281738"/>
    <lineage>
        <taxon>Bacteria</taxon>
        <taxon>Pseudomonadati</taxon>
        <taxon>Pseudomonadota</taxon>
        <taxon>Gammaproteobacteria</taxon>
        <taxon>Moraxellales</taxon>
        <taxon>Moraxellaceae</taxon>
        <taxon>Psychrobacter</taxon>
    </lineage>
</organism>
<protein>
    <submittedName>
        <fullName evidence="2">Uncharacterized protein</fullName>
    </submittedName>
</protein>
<keyword evidence="1" id="KW-0472">Membrane</keyword>